<dbReference type="GO" id="GO:0008933">
    <property type="term" value="F:peptidoglycan lytic transglycosylase activity"/>
    <property type="evidence" value="ECO:0007669"/>
    <property type="project" value="TreeGrafter"/>
</dbReference>
<reference evidence="4 5" key="1">
    <citation type="submission" date="2016-06" db="EMBL/GenBank/DDBJ databases">
        <title>Genome sequence of endosymbiont of Candidatus Endolucinida thiodiazotropha.</title>
        <authorList>
            <person name="Poehlein A."/>
            <person name="Koenig S."/>
            <person name="Heiden S.E."/>
            <person name="Thuermer A."/>
            <person name="Voget S."/>
            <person name="Daniel R."/>
            <person name="Markert S."/>
            <person name="Gros O."/>
            <person name="Schweder T."/>
        </authorList>
    </citation>
    <scope>NUCLEOTIDE SEQUENCE [LARGE SCALE GENOMIC DNA]</scope>
    <source>
        <strain evidence="4 5">COS</strain>
    </source>
</reference>
<dbReference type="InterPro" id="IPR023346">
    <property type="entry name" value="Lysozyme-like_dom_sf"/>
</dbReference>
<evidence type="ECO:0000259" key="3">
    <source>
        <dbReference type="Pfam" id="PF13406"/>
    </source>
</evidence>
<comment type="caution">
    <text evidence="4">The sequence shown here is derived from an EMBL/GenBank/DDBJ whole genome shotgun (WGS) entry which is preliminary data.</text>
</comment>
<dbReference type="EMBL" id="MARB01000008">
    <property type="protein sequence ID" value="ODJ88015.1"/>
    <property type="molecule type" value="Genomic_DNA"/>
</dbReference>
<dbReference type="PANTHER" id="PTHR30163:SF9">
    <property type="entry name" value="MEMBRANE-BOUND LYTIC MUREIN TRANSGLYCOSYLASE B"/>
    <property type="match status" value="1"/>
</dbReference>
<name>A0A7Z1AFF2_9GAMM</name>
<dbReference type="Gene3D" id="1.10.8.350">
    <property type="entry name" value="Bacterial muramidase"/>
    <property type="match status" value="1"/>
</dbReference>
<dbReference type="PANTHER" id="PTHR30163">
    <property type="entry name" value="MEMBRANE-BOUND LYTIC MUREIN TRANSGLYCOSYLASE B"/>
    <property type="match status" value="1"/>
</dbReference>
<accession>A0A7Z1AFF2</accession>
<dbReference type="Gene3D" id="1.10.530.10">
    <property type="match status" value="1"/>
</dbReference>
<protein>
    <submittedName>
        <fullName evidence="4">Membrane-bound lytic murein transglycosylase B</fullName>
        <ecNumber evidence="4">4.2.2.-</ecNumber>
    </submittedName>
</protein>
<dbReference type="NCBIfam" id="TIGR02282">
    <property type="entry name" value="MltB"/>
    <property type="match status" value="1"/>
</dbReference>
<dbReference type="SUPFAM" id="SSF53955">
    <property type="entry name" value="Lysozyme-like"/>
    <property type="match status" value="1"/>
</dbReference>
<dbReference type="EC" id="4.2.2.-" evidence="4"/>
<dbReference type="InterPro" id="IPR043426">
    <property type="entry name" value="MltB-like"/>
</dbReference>
<dbReference type="FunFam" id="1.10.8.350:FF:000001">
    <property type="entry name" value="Lytic murein transglycosylase B"/>
    <property type="match status" value="1"/>
</dbReference>
<feature type="active site" evidence="1">
    <location>
        <position position="124"/>
    </location>
</feature>
<dbReference type="OrthoDB" id="9772911at2"/>
<feature type="domain" description="Transglycosylase SLT" evidence="3">
    <location>
        <begin position="30"/>
        <end position="321"/>
    </location>
</feature>
<feature type="signal peptide" evidence="2">
    <location>
        <begin position="1"/>
        <end position="23"/>
    </location>
</feature>
<dbReference type="CDD" id="cd13399">
    <property type="entry name" value="Slt35-like"/>
    <property type="match status" value="1"/>
</dbReference>
<dbReference type="AlphaFoldDB" id="A0A7Z1AFF2"/>
<evidence type="ECO:0000313" key="4">
    <source>
        <dbReference type="EMBL" id="ODJ88015.1"/>
    </source>
</evidence>
<dbReference type="Pfam" id="PF13406">
    <property type="entry name" value="SLT_2"/>
    <property type="match status" value="1"/>
</dbReference>
<dbReference type="PROSITE" id="PS51257">
    <property type="entry name" value="PROKAR_LIPOPROTEIN"/>
    <property type="match status" value="1"/>
</dbReference>
<dbReference type="InterPro" id="IPR011757">
    <property type="entry name" value="Lytic_transglycosylase_MltB"/>
</dbReference>
<keyword evidence="4" id="KW-0456">Lyase</keyword>
<sequence>MQLITRLLILPLFTLILTTQACAHTQRQTTEFKKFALEMASKHNFNAERVERLLNSTTFRDDIISAITRPAESKAWHEYRPIFLKPDRIAGGVRFWQENEALLTSVSERYGVPAEIIVAIIGVETRYGKHTGRYRVIDALTTLAFGYPKRAKFFRRELEEFLLLTREERVDLESAMGSYAGAMGKPQFISSSYREYAVDYDADGRRDLWNSNADIIASVASYFKTHGWKPNQPITLLTNGGEDLQSFVEAGMKPSIQVGKLLAKGVRPVNGKSPSPGTLTSLIKLDAGEKPEFWLGLHNFYVITRYNHSNLYAMAVYQLSQEIHAAKQAADAAK</sequence>
<proteinExistence type="predicted"/>
<dbReference type="Proteomes" id="UP000094769">
    <property type="component" value="Unassembled WGS sequence"/>
</dbReference>
<evidence type="ECO:0000256" key="1">
    <source>
        <dbReference type="PIRSR" id="PIRSR611757-1"/>
    </source>
</evidence>
<evidence type="ECO:0000256" key="2">
    <source>
        <dbReference type="SAM" id="SignalP"/>
    </source>
</evidence>
<dbReference type="InterPro" id="IPR031304">
    <property type="entry name" value="SLT_2"/>
</dbReference>
<feature type="chain" id="PRO_5030679831" evidence="2">
    <location>
        <begin position="24"/>
        <end position="334"/>
    </location>
</feature>
<evidence type="ECO:0000313" key="5">
    <source>
        <dbReference type="Proteomes" id="UP000094769"/>
    </source>
</evidence>
<dbReference type="GO" id="GO:0009253">
    <property type="term" value="P:peptidoglycan catabolic process"/>
    <property type="evidence" value="ECO:0007669"/>
    <property type="project" value="TreeGrafter"/>
</dbReference>
<keyword evidence="5" id="KW-1185">Reference proteome</keyword>
<gene>
    <name evidence="4" type="primary">mltB</name>
    <name evidence="4" type="ORF">CODIS_17890</name>
</gene>
<dbReference type="RefSeq" id="WP_069123994.1">
    <property type="nucleotide sequence ID" value="NZ_MARB01000008.1"/>
</dbReference>
<keyword evidence="2" id="KW-0732">Signal</keyword>
<organism evidence="4 5">
    <name type="scientific">Candidatus Thiodiazotropha endolucinida</name>
    <dbReference type="NCBI Taxonomy" id="1655433"/>
    <lineage>
        <taxon>Bacteria</taxon>
        <taxon>Pseudomonadati</taxon>
        <taxon>Pseudomonadota</taxon>
        <taxon>Gammaproteobacteria</taxon>
        <taxon>Chromatiales</taxon>
        <taxon>Sedimenticolaceae</taxon>
        <taxon>Candidatus Thiodiazotropha</taxon>
    </lineage>
</organism>